<keyword evidence="1" id="KW-0472">Membrane</keyword>
<keyword evidence="1" id="KW-0812">Transmembrane</keyword>
<dbReference type="EMBL" id="CP047650">
    <property type="protein sequence ID" value="QHI96734.1"/>
    <property type="molecule type" value="Genomic_DNA"/>
</dbReference>
<dbReference type="RefSeq" id="WP_160550252.1">
    <property type="nucleotide sequence ID" value="NZ_CP047650.1"/>
</dbReference>
<accession>A0A857IYT5</accession>
<gene>
    <name evidence="2" type="ORF">GT347_01235</name>
</gene>
<protein>
    <submittedName>
        <fullName evidence="2">Uncharacterized protein</fullName>
    </submittedName>
</protein>
<dbReference type="KEGG" id="xyk:GT347_01235"/>
<sequence length="240" mass="27231">MEDQLLSSLSQMILGGVIAAAVAFWIFRWVGTQWMETSFAERVAIMAKEHQVLVGKLRQEMAAMLAEKKLQERDFAVLPGTWERLEKARSLWNFFVAPAKHQIDVKYLDLSELDRLMGDMEWYQSDMNRVKSLGGFARQKEFDAIRSNQHMRLVKDASREYEAYVNANAIYYPDDILAELKSLAAVFQSAVQEKEQAELHATQEVAAFPSVLDAAFDGRVDAMAGLLRKKLKSHEDAAAP</sequence>
<evidence type="ECO:0000313" key="3">
    <source>
        <dbReference type="Proteomes" id="UP000464787"/>
    </source>
</evidence>
<evidence type="ECO:0000313" key="2">
    <source>
        <dbReference type="EMBL" id="QHI96734.1"/>
    </source>
</evidence>
<organism evidence="2 3">
    <name type="scientific">Xylophilus rhododendri</name>
    <dbReference type="NCBI Taxonomy" id="2697032"/>
    <lineage>
        <taxon>Bacteria</taxon>
        <taxon>Pseudomonadati</taxon>
        <taxon>Pseudomonadota</taxon>
        <taxon>Betaproteobacteria</taxon>
        <taxon>Burkholderiales</taxon>
        <taxon>Xylophilus</taxon>
    </lineage>
</organism>
<reference evidence="2 3" key="1">
    <citation type="submission" date="2020-01" db="EMBL/GenBank/DDBJ databases">
        <title>Genome sequencing of strain KACC 21265.</title>
        <authorList>
            <person name="Heo J."/>
            <person name="Kim S.-J."/>
            <person name="Kim J.-S."/>
            <person name="Hong S.-B."/>
            <person name="Kwon S.-W."/>
        </authorList>
    </citation>
    <scope>NUCLEOTIDE SEQUENCE [LARGE SCALE GENOMIC DNA]</scope>
    <source>
        <strain evidence="2 3">KACC 21265</strain>
    </source>
</reference>
<keyword evidence="3" id="KW-1185">Reference proteome</keyword>
<name>A0A857IYT5_9BURK</name>
<evidence type="ECO:0000256" key="1">
    <source>
        <dbReference type="SAM" id="Phobius"/>
    </source>
</evidence>
<proteinExistence type="predicted"/>
<dbReference type="AlphaFoldDB" id="A0A857IYT5"/>
<keyword evidence="1" id="KW-1133">Transmembrane helix</keyword>
<feature type="transmembrane region" description="Helical" evidence="1">
    <location>
        <begin position="12"/>
        <end position="30"/>
    </location>
</feature>
<dbReference type="Proteomes" id="UP000464787">
    <property type="component" value="Chromosome"/>
</dbReference>